<dbReference type="InterPro" id="IPR037523">
    <property type="entry name" value="VOC_core"/>
</dbReference>
<reference evidence="2 3" key="2">
    <citation type="submission" date="2019-01" db="EMBL/GenBank/DDBJ databases">
        <title>Motilimonas pumilus sp. nov., isolated from the gut of sea cucumber (Apostichopus japonicus).</title>
        <authorList>
            <person name="Wang F.-Q."/>
            <person name="Ren L.-H."/>
            <person name="Lin Y.-W."/>
            <person name="Sun G.-H."/>
            <person name="Du Z.-J."/>
            <person name="Zhao J.-X."/>
            <person name="Liu X.-J."/>
            <person name="Liu L.-J."/>
        </authorList>
    </citation>
    <scope>NUCLEOTIDE SEQUENCE [LARGE SCALE GENOMIC DNA]</scope>
    <source>
        <strain evidence="2 3">PLHSC7-2</strain>
    </source>
</reference>
<reference evidence="2 3" key="1">
    <citation type="submission" date="2018-09" db="EMBL/GenBank/DDBJ databases">
        <authorList>
            <person name="Wang F."/>
        </authorList>
    </citation>
    <scope>NUCLEOTIDE SEQUENCE [LARGE SCALE GENOMIC DNA]</scope>
    <source>
        <strain evidence="2 3">PLHSC7-2</strain>
    </source>
</reference>
<dbReference type="InterPro" id="IPR004360">
    <property type="entry name" value="Glyas_Fos-R_dOase_dom"/>
</dbReference>
<accession>A0A418YD01</accession>
<evidence type="ECO:0000259" key="1">
    <source>
        <dbReference type="PROSITE" id="PS51819"/>
    </source>
</evidence>
<sequence length="126" mass="13741">MFSHVFLGTNDIERSKQFYDETFKQLGHKPGMMDPSGRCLYMTPSGLFGLTTPINGEPASVGNGQTIGFIATSEEQVKQWHQAGLAHGGVAIESAPGLRQKGDIQLFMAYLRDPDGNKICATYPMS</sequence>
<dbReference type="RefSeq" id="WP_119911216.1">
    <property type="nucleotide sequence ID" value="NZ_QZCH01000017.1"/>
</dbReference>
<feature type="domain" description="VOC" evidence="1">
    <location>
        <begin position="1"/>
        <end position="124"/>
    </location>
</feature>
<dbReference type="SUPFAM" id="SSF54593">
    <property type="entry name" value="Glyoxalase/Bleomycin resistance protein/Dihydroxybiphenyl dioxygenase"/>
    <property type="match status" value="1"/>
</dbReference>
<gene>
    <name evidence="2" type="ORF">D1Z90_13045</name>
</gene>
<dbReference type="Pfam" id="PF00903">
    <property type="entry name" value="Glyoxalase"/>
    <property type="match status" value="1"/>
</dbReference>
<comment type="caution">
    <text evidence="2">The sequence shown here is derived from an EMBL/GenBank/DDBJ whole genome shotgun (WGS) entry which is preliminary data.</text>
</comment>
<dbReference type="InterPro" id="IPR029068">
    <property type="entry name" value="Glyas_Bleomycin-R_OHBP_Dase"/>
</dbReference>
<dbReference type="Proteomes" id="UP000283255">
    <property type="component" value="Unassembled WGS sequence"/>
</dbReference>
<dbReference type="Gene3D" id="3.10.180.10">
    <property type="entry name" value="2,3-Dihydroxybiphenyl 1,2-Dioxygenase, domain 1"/>
    <property type="match status" value="1"/>
</dbReference>
<proteinExistence type="predicted"/>
<dbReference type="PANTHER" id="PTHR35006">
    <property type="entry name" value="GLYOXALASE FAMILY PROTEIN (AFU_ORTHOLOGUE AFUA_5G14830)"/>
    <property type="match status" value="1"/>
</dbReference>
<dbReference type="EMBL" id="QZCH01000017">
    <property type="protein sequence ID" value="RJG42394.1"/>
    <property type="molecule type" value="Genomic_DNA"/>
</dbReference>
<dbReference type="AlphaFoldDB" id="A0A418YD01"/>
<name>A0A418YD01_9GAMM</name>
<protein>
    <submittedName>
        <fullName evidence="2">VOC family protein</fullName>
    </submittedName>
</protein>
<dbReference type="PANTHER" id="PTHR35006:SF1">
    <property type="entry name" value="BLL2941 PROTEIN"/>
    <property type="match status" value="1"/>
</dbReference>
<evidence type="ECO:0000313" key="2">
    <source>
        <dbReference type="EMBL" id="RJG42394.1"/>
    </source>
</evidence>
<dbReference type="CDD" id="cd07262">
    <property type="entry name" value="VOC_like"/>
    <property type="match status" value="1"/>
</dbReference>
<dbReference type="PROSITE" id="PS51819">
    <property type="entry name" value="VOC"/>
    <property type="match status" value="1"/>
</dbReference>
<keyword evidence="3" id="KW-1185">Reference proteome</keyword>
<dbReference type="OrthoDB" id="9800438at2"/>
<organism evidence="2 3">
    <name type="scientific">Motilimonas pumila</name>
    <dbReference type="NCBI Taxonomy" id="2303987"/>
    <lineage>
        <taxon>Bacteria</taxon>
        <taxon>Pseudomonadati</taxon>
        <taxon>Pseudomonadota</taxon>
        <taxon>Gammaproteobacteria</taxon>
        <taxon>Alteromonadales</taxon>
        <taxon>Alteromonadales genera incertae sedis</taxon>
        <taxon>Motilimonas</taxon>
    </lineage>
</organism>
<evidence type="ECO:0000313" key="3">
    <source>
        <dbReference type="Proteomes" id="UP000283255"/>
    </source>
</evidence>